<dbReference type="InterPro" id="IPR001547">
    <property type="entry name" value="Glyco_hydro_5"/>
</dbReference>
<evidence type="ECO:0000256" key="1">
    <source>
        <dbReference type="ARBA" id="ARBA00005641"/>
    </source>
</evidence>
<keyword evidence="6" id="KW-0812">Transmembrane</keyword>
<dbReference type="InterPro" id="IPR018087">
    <property type="entry name" value="Glyco_hydro_5_CS"/>
</dbReference>
<evidence type="ECO:0000256" key="4">
    <source>
        <dbReference type="RuleBase" id="RU361153"/>
    </source>
</evidence>
<evidence type="ECO:0000313" key="8">
    <source>
        <dbReference type="EMBL" id="KAJ8613502.1"/>
    </source>
</evidence>
<evidence type="ECO:0000256" key="2">
    <source>
        <dbReference type="ARBA" id="ARBA00022801"/>
    </source>
</evidence>
<name>A0AAD7UN64_9STRA</name>
<dbReference type="EMBL" id="JAQMWT010000028">
    <property type="protein sequence ID" value="KAJ8613502.1"/>
    <property type="molecule type" value="Genomic_DNA"/>
</dbReference>
<evidence type="ECO:0000259" key="7">
    <source>
        <dbReference type="Pfam" id="PF00150"/>
    </source>
</evidence>
<feature type="transmembrane region" description="Helical" evidence="6">
    <location>
        <begin position="128"/>
        <end position="148"/>
    </location>
</feature>
<evidence type="ECO:0000256" key="6">
    <source>
        <dbReference type="SAM" id="Phobius"/>
    </source>
</evidence>
<feature type="region of interest" description="Disordered" evidence="5">
    <location>
        <begin position="181"/>
        <end position="203"/>
    </location>
</feature>
<feature type="domain" description="Glycoside hydrolase family 5" evidence="7">
    <location>
        <begin position="238"/>
        <end position="483"/>
    </location>
</feature>
<evidence type="ECO:0000313" key="9">
    <source>
        <dbReference type="Proteomes" id="UP001230188"/>
    </source>
</evidence>
<keyword evidence="6" id="KW-1133">Transmembrane helix</keyword>
<feature type="region of interest" description="Disordered" evidence="5">
    <location>
        <begin position="47"/>
        <end position="70"/>
    </location>
</feature>
<comment type="similarity">
    <text evidence="1 4">Belongs to the glycosyl hydrolase 5 (cellulase A) family.</text>
</comment>
<dbReference type="Proteomes" id="UP001230188">
    <property type="component" value="Unassembled WGS sequence"/>
</dbReference>
<protein>
    <recommendedName>
        <fullName evidence="7">Glycoside hydrolase family 5 domain-containing protein</fullName>
    </recommendedName>
</protein>
<evidence type="ECO:0000256" key="3">
    <source>
        <dbReference type="ARBA" id="ARBA00023295"/>
    </source>
</evidence>
<dbReference type="GO" id="GO:0004553">
    <property type="term" value="F:hydrolase activity, hydrolyzing O-glycosyl compounds"/>
    <property type="evidence" value="ECO:0007669"/>
    <property type="project" value="InterPro"/>
</dbReference>
<keyword evidence="6" id="KW-0472">Membrane</keyword>
<evidence type="ECO:0000256" key="5">
    <source>
        <dbReference type="SAM" id="MobiDB-lite"/>
    </source>
</evidence>
<sequence length="520" mass="56427">MPPRSSTGLPPGGVRPYSVDSVATYDDALAEGPTFYYDDGTADAGPKYHYDDGGGGGSGPSYHYDDGRPGPKFYESRHSTSYIGQPIVQNPAAKVVSYKPPKKETCCHFVCGRQKKAITGAMPRRAKIAAGIGISILLGIIIIGFFRWEKVKKPRNSKSNRYHKFTGGPTRMPTYKPTIAPTTAFPTPRPTVETAPTTIPPTPATTVAPTIEAAPEGSIVAALGSLYVDGAEIMSTTTGAPAQVAGNSFFWSNTGYDAEAFYNRDVVLELKDDWNSQLVRAAMGVEEPGGYVDDPDGNEARVRTVVEAAIDFGLYVIIDWHSHEAEAYEALAIDFFRDMAASYGQYPNVIYEVYNEPISQDWASTIKPYAENVISAIRAVDPDNLVLVGSRQYSQRIDEAAADPILGYDNVAYAFHFYAATHADQIRAYVDDARTLGAAVFCSEWGTVEATGDGDPDFNSTTTWIDFMDSRSISHCNWAVNDKDEGASILVPGASTTGAWLYPDDLTESGRLVRSILTQN</sequence>
<feature type="compositionally biased region" description="Low complexity" evidence="5">
    <location>
        <begin position="181"/>
        <end position="197"/>
    </location>
</feature>
<dbReference type="GO" id="GO:0000272">
    <property type="term" value="P:polysaccharide catabolic process"/>
    <property type="evidence" value="ECO:0007669"/>
    <property type="project" value="InterPro"/>
</dbReference>
<keyword evidence="9" id="KW-1185">Reference proteome</keyword>
<dbReference type="AlphaFoldDB" id="A0AAD7UN64"/>
<dbReference type="PANTHER" id="PTHR34142:SF1">
    <property type="entry name" value="GLYCOSIDE HYDROLASE FAMILY 5 DOMAIN-CONTAINING PROTEIN"/>
    <property type="match status" value="1"/>
</dbReference>
<dbReference type="Pfam" id="PF00150">
    <property type="entry name" value="Cellulase"/>
    <property type="match status" value="1"/>
</dbReference>
<accession>A0AAD7UN64</accession>
<proteinExistence type="inferred from homology"/>
<dbReference type="PANTHER" id="PTHR34142">
    <property type="entry name" value="ENDO-BETA-1,4-GLUCANASE A"/>
    <property type="match status" value="1"/>
</dbReference>
<comment type="caution">
    <text evidence="8">The sequence shown here is derived from an EMBL/GenBank/DDBJ whole genome shotgun (WGS) entry which is preliminary data.</text>
</comment>
<dbReference type="SUPFAM" id="SSF51445">
    <property type="entry name" value="(Trans)glycosidases"/>
    <property type="match status" value="1"/>
</dbReference>
<keyword evidence="3 4" id="KW-0326">Glycosidase</keyword>
<keyword evidence="2 4" id="KW-0378">Hydrolase</keyword>
<dbReference type="InterPro" id="IPR017853">
    <property type="entry name" value="GH"/>
</dbReference>
<reference evidence="8" key="1">
    <citation type="submission" date="2023-01" db="EMBL/GenBank/DDBJ databases">
        <title>Metagenome sequencing of chrysophaentin producing Chrysophaeum taylorii.</title>
        <authorList>
            <person name="Davison J."/>
            <person name="Bewley C."/>
        </authorList>
    </citation>
    <scope>NUCLEOTIDE SEQUENCE</scope>
    <source>
        <strain evidence="8">NIES-1699</strain>
    </source>
</reference>
<dbReference type="PROSITE" id="PS00659">
    <property type="entry name" value="GLYCOSYL_HYDROL_F5"/>
    <property type="match status" value="1"/>
</dbReference>
<organism evidence="8 9">
    <name type="scientific">Chrysophaeum taylorii</name>
    <dbReference type="NCBI Taxonomy" id="2483200"/>
    <lineage>
        <taxon>Eukaryota</taxon>
        <taxon>Sar</taxon>
        <taxon>Stramenopiles</taxon>
        <taxon>Ochrophyta</taxon>
        <taxon>Pelagophyceae</taxon>
        <taxon>Pelagomonadales</taxon>
        <taxon>Pelagomonadaceae</taxon>
        <taxon>Chrysophaeum</taxon>
    </lineage>
</organism>
<gene>
    <name evidence="8" type="ORF">CTAYLR_002176</name>
</gene>
<dbReference type="Gene3D" id="3.20.20.80">
    <property type="entry name" value="Glycosidases"/>
    <property type="match status" value="1"/>
</dbReference>